<keyword evidence="2" id="KW-0812">Transmembrane</keyword>
<evidence type="ECO:0000256" key="1">
    <source>
        <dbReference type="SAM" id="MobiDB-lite"/>
    </source>
</evidence>
<dbReference type="GeneID" id="6495373"/>
<dbReference type="InParanoid" id="B3MEP7"/>
<dbReference type="KEGG" id="dan:6495373"/>
<feature type="transmembrane region" description="Helical" evidence="2">
    <location>
        <begin position="32"/>
        <end position="53"/>
    </location>
</feature>
<keyword evidence="2" id="KW-1133">Transmembrane helix</keyword>
<gene>
    <name evidence="3" type="primary">Dana\GF12523</name>
    <name evidence="3" type="synonym">dana_GLEANR_12540</name>
    <name evidence="3" type="ORF">GF12523</name>
</gene>
<dbReference type="OrthoDB" id="7860639at2759"/>
<name>B3MEP7_DROAN</name>
<dbReference type="HOGENOM" id="CLU_3052488_0_0_1"/>
<keyword evidence="2" id="KW-0472">Membrane</keyword>
<evidence type="ECO:0000313" key="4">
    <source>
        <dbReference type="Proteomes" id="UP000007801"/>
    </source>
</evidence>
<sequence length="54" mass="6166">MSRNQLNHNKECQPNHNKECSSDEFERPSKTLVLIIFTVAVIMKLGIILAEILV</sequence>
<dbReference type="Proteomes" id="UP000007801">
    <property type="component" value="Unassembled WGS sequence"/>
</dbReference>
<organism evidence="3 4">
    <name type="scientific">Drosophila ananassae</name>
    <name type="common">Fruit fly</name>
    <dbReference type="NCBI Taxonomy" id="7217"/>
    <lineage>
        <taxon>Eukaryota</taxon>
        <taxon>Metazoa</taxon>
        <taxon>Ecdysozoa</taxon>
        <taxon>Arthropoda</taxon>
        <taxon>Hexapoda</taxon>
        <taxon>Insecta</taxon>
        <taxon>Pterygota</taxon>
        <taxon>Neoptera</taxon>
        <taxon>Endopterygota</taxon>
        <taxon>Diptera</taxon>
        <taxon>Brachycera</taxon>
        <taxon>Muscomorpha</taxon>
        <taxon>Ephydroidea</taxon>
        <taxon>Drosophilidae</taxon>
        <taxon>Drosophila</taxon>
        <taxon>Sophophora</taxon>
    </lineage>
</organism>
<dbReference type="EMBL" id="CH902619">
    <property type="protein sequence ID" value="EDV35511.1"/>
    <property type="molecule type" value="Genomic_DNA"/>
</dbReference>
<proteinExistence type="predicted"/>
<evidence type="ECO:0000256" key="2">
    <source>
        <dbReference type="SAM" id="Phobius"/>
    </source>
</evidence>
<protein>
    <submittedName>
        <fullName evidence="3">Uncharacterized protein</fullName>
    </submittedName>
</protein>
<feature type="region of interest" description="Disordered" evidence="1">
    <location>
        <begin position="1"/>
        <end position="26"/>
    </location>
</feature>
<accession>B3MEP7</accession>
<feature type="compositionally biased region" description="Basic and acidic residues" evidence="1">
    <location>
        <begin position="8"/>
        <end position="26"/>
    </location>
</feature>
<dbReference type="AlphaFoldDB" id="B3MEP7"/>
<evidence type="ECO:0000313" key="3">
    <source>
        <dbReference type="EMBL" id="EDV35511.1"/>
    </source>
</evidence>
<keyword evidence="4" id="KW-1185">Reference proteome</keyword>
<reference evidence="3 4" key="1">
    <citation type="journal article" date="2007" name="Nature">
        <title>Evolution of genes and genomes on the Drosophila phylogeny.</title>
        <authorList>
            <consortium name="Drosophila 12 Genomes Consortium"/>
            <person name="Clark A.G."/>
            <person name="Eisen M.B."/>
            <person name="Smith D.R."/>
            <person name="Bergman C.M."/>
            <person name="Oliver B."/>
            <person name="Markow T.A."/>
            <person name="Kaufman T.C."/>
            <person name="Kellis M."/>
            <person name="Gelbart W."/>
            <person name="Iyer V.N."/>
            <person name="Pollard D.A."/>
            <person name="Sackton T.B."/>
            <person name="Larracuente A.M."/>
            <person name="Singh N.D."/>
            <person name="Abad J.P."/>
            <person name="Abt D.N."/>
            <person name="Adryan B."/>
            <person name="Aguade M."/>
            <person name="Akashi H."/>
            <person name="Anderson W.W."/>
            <person name="Aquadro C.F."/>
            <person name="Ardell D.H."/>
            <person name="Arguello R."/>
            <person name="Artieri C.G."/>
            <person name="Barbash D.A."/>
            <person name="Barker D."/>
            <person name="Barsanti P."/>
            <person name="Batterham P."/>
            <person name="Batzoglou S."/>
            <person name="Begun D."/>
            <person name="Bhutkar A."/>
            <person name="Blanco E."/>
            <person name="Bosak S.A."/>
            <person name="Bradley R.K."/>
            <person name="Brand A.D."/>
            <person name="Brent M.R."/>
            <person name="Brooks A.N."/>
            <person name="Brown R.H."/>
            <person name="Butlin R.K."/>
            <person name="Caggese C."/>
            <person name="Calvi B.R."/>
            <person name="Bernardo de Carvalho A."/>
            <person name="Caspi A."/>
            <person name="Castrezana S."/>
            <person name="Celniker S.E."/>
            <person name="Chang J.L."/>
            <person name="Chapple C."/>
            <person name="Chatterji S."/>
            <person name="Chinwalla A."/>
            <person name="Civetta A."/>
            <person name="Clifton S.W."/>
            <person name="Comeron J.M."/>
            <person name="Costello J.C."/>
            <person name="Coyne J.A."/>
            <person name="Daub J."/>
            <person name="David R.G."/>
            <person name="Delcher A.L."/>
            <person name="Delehaunty K."/>
            <person name="Do C.B."/>
            <person name="Ebling H."/>
            <person name="Edwards K."/>
            <person name="Eickbush T."/>
            <person name="Evans J.D."/>
            <person name="Filipski A."/>
            <person name="Findeiss S."/>
            <person name="Freyhult E."/>
            <person name="Fulton L."/>
            <person name="Fulton R."/>
            <person name="Garcia A.C."/>
            <person name="Gardiner A."/>
            <person name="Garfield D.A."/>
            <person name="Garvin B.E."/>
            <person name="Gibson G."/>
            <person name="Gilbert D."/>
            <person name="Gnerre S."/>
            <person name="Godfrey J."/>
            <person name="Good R."/>
            <person name="Gotea V."/>
            <person name="Gravely B."/>
            <person name="Greenberg A.J."/>
            <person name="Griffiths-Jones S."/>
            <person name="Gross S."/>
            <person name="Guigo R."/>
            <person name="Gustafson E.A."/>
            <person name="Haerty W."/>
            <person name="Hahn M.W."/>
            <person name="Halligan D.L."/>
            <person name="Halpern A.L."/>
            <person name="Halter G.M."/>
            <person name="Han M.V."/>
            <person name="Heger A."/>
            <person name="Hillier L."/>
            <person name="Hinrichs A.S."/>
            <person name="Holmes I."/>
            <person name="Hoskins R.A."/>
            <person name="Hubisz M.J."/>
            <person name="Hultmark D."/>
            <person name="Huntley M.A."/>
            <person name="Jaffe D.B."/>
            <person name="Jagadeeshan S."/>
            <person name="Jeck W.R."/>
            <person name="Johnson J."/>
            <person name="Jones C.D."/>
            <person name="Jordan W.C."/>
            <person name="Karpen G.H."/>
            <person name="Kataoka E."/>
            <person name="Keightley P.D."/>
            <person name="Kheradpour P."/>
            <person name="Kirkness E.F."/>
            <person name="Koerich L.B."/>
            <person name="Kristiansen K."/>
            <person name="Kudrna D."/>
            <person name="Kulathinal R.J."/>
            <person name="Kumar S."/>
            <person name="Kwok R."/>
            <person name="Lander E."/>
            <person name="Langley C.H."/>
            <person name="Lapoint R."/>
            <person name="Lazzaro B.P."/>
            <person name="Lee S.J."/>
            <person name="Levesque L."/>
            <person name="Li R."/>
            <person name="Lin C.F."/>
            <person name="Lin M.F."/>
            <person name="Lindblad-Toh K."/>
            <person name="Llopart A."/>
            <person name="Long M."/>
            <person name="Low L."/>
            <person name="Lozovsky E."/>
            <person name="Lu J."/>
            <person name="Luo M."/>
            <person name="Machado C.A."/>
            <person name="Makalowski W."/>
            <person name="Marzo M."/>
            <person name="Matsuda M."/>
            <person name="Matzkin L."/>
            <person name="McAllister B."/>
            <person name="McBride C.S."/>
            <person name="McKernan B."/>
            <person name="McKernan K."/>
            <person name="Mendez-Lago M."/>
            <person name="Minx P."/>
            <person name="Mollenhauer M.U."/>
            <person name="Montooth K."/>
            <person name="Mount S.M."/>
            <person name="Mu X."/>
            <person name="Myers E."/>
            <person name="Negre B."/>
            <person name="Newfeld S."/>
            <person name="Nielsen R."/>
            <person name="Noor M.A."/>
            <person name="O'Grady P."/>
            <person name="Pachter L."/>
            <person name="Papaceit M."/>
            <person name="Parisi M.J."/>
            <person name="Parisi M."/>
            <person name="Parts L."/>
            <person name="Pedersen J.S."/>
            <person name="Pesole G."/>
            <person name="Phillippy A.M."/>
            <person name="Ponting C.P."/>
            <person name="Pop M."/>
            <person name="Porcelli D."/>
            <person name="Powell J.R."/>
            <person name="Prohaska S."/>
            <person name="Pruitt K."/>
            <person name="Puig M."/>
            <person name="Quesneville H."/>
            <person name="Ram K.R."/>
            <person name="Rand D."/>
            <person name="Rasmussen M.D."/>
            <person name="Reed L.K."/>
            <person name="Reenan R."/>
            <person name="Reily A."/>
            <person name="Remington K.A."/>
            <person name="Rieger T.T."/>
            <person name="Ritchie M.G."/>
            <person name="Robin C."/>
            <person name="Rogers Y.H."/>
            <person name="Rohde C."/>
            <person name="Rozas J."/>
            <person name="Rubenfield M.J."/>
            <person name="Ruiz A."/>
            <person name="Russo S."/>
            <person name="Salzberg S.L."/>
            <person name="Sanchez-Gracia A."/>
            <person name="Saranga D.J."/>
            <person name="Sato H."/>
            <person name="Schaeffer S.W."/>
            <person name="Schatz M.C."/>
            <person name="Schlenke T."/>
            <person name="Schwartz R."/>
            <person name="Segarra C."/>
            <person name="Singh R.S."/>
            <person name="Sirot L."/>
            <person name="Sirota M."/>
            <person name="Sisneros N.B."/>
            <person name="Smith C.D."/>
            <person name="Smith T.F."/>
            <person name="Spieth J."/>
            <person name="Stage D.E."/>
            <person name="Stark A."/>
            <person name="Stephan W."/>
            <person name="Strausberg R.L."/>
            <person name="Strempel S."/>
            <person name="Sturgill D."/>
            <person name="Sutton G."/>
            <person name="Sutton G.G."/>
            <person name="Tao W."/>
            <person name="Teichmann S."/>
            <person name="Tobari Y.N."/>
            <person name="Tomimura Y."/>
            <person name="Tsolas J.M."/>
            <person name="Valente V.L."/>
            <person name="Venter E."/>
            <person name="Venter J.C."/>
            <person name="Vicario S."/>
            <person name="Vieira F.G."/>
            <person name="Vilella A.J."/>
            <person name="Villasante A."/>
            <person name="Walenz B."/>
            <person name="Wang J."/>
            <person name="Wasserman M."/>
            <person name="Watts T."/>
            <person name="Wilson D."/>
            <person name="Wilson R.K."/>
            <person name="Wing R.A."/>
            <person name="Wolfner M.F."/>
            <person name="Wong A."/>
            <person name="Wong G.K."/>
            <person name="Wu C.I."/>
            <person name="Wu G."/>
            <person name="Yamamoto D."/>
            <person name="Yang H.P."/>
            <person name="Yang S.P."/>
            <person name="Yorke J.A."/>
            <person name="Yoshida K."/>
            <person name="Zdobnov E."/>
            <person name="Zhang P."/>
            <person name="Zhang Y."/>
            <person name="Zimin A.V."/>
            <person name="Baldwin J."/>
            <person name="Abdouelleil A."/>
            <person name="Abdulkadir J."/>
            <person name="Abebe A."/>
            <person name="Abera B."/>
            <person name="Abreu J."/>
            <person name="Acer S.C."/>
            <person name="Aftuck L."/>
            <person name="Alexander A."/>
            <person name="An P."/>
            <person name="Anderson E."/>
            <person name="Anderson S."/>
            <person name="Arachi H."/>
            <person name="Azer M."/>
            <person name="Bachantsang P."/>
            <person name="Barry A."/>
            <person name="Bayul T."/>
            <person name="Berlin A."/>
            <person name="Bessette D."/>
            <person name="Bloom T."/>
            <person name="Blye J."/>
            <person name="Boguslavskiy L."/>
            <person name="Bonnet C."/>
            <person name="Boukhgalter B."/>
            <person name="Bourzgui I."/>
            <person name="Brown A."/>
            <person name="Cahill P."/>
            <person name="Channer S."/>
            <person name="Cheshatsang Y."/>
            <person name="Chuda L."/>
            <person name="Citroen M."/>
            <person name="Collymore A."/>
            <person name="Cooke P."/>
            <person name="Costello M."/>
            <person name="D'Aco K."/>
            <person name="Daza R."/>
            <person name="De Haan G."/>
            <person name="DeGray S."/>
            <person name="DeMaso C."/>
            <person name="Dhargay N."/>
            <person name="Dooley K."/>
            <person name="Dooley E."/>
            <person name="Doricent M."/>
            <person name="Dorje P."/>
            <person name="Dorjee K."/>
            <person name="Dupes A."/>
            <person name="Elong R."/>
            <person name="Falk J."/>
            <person name="Farina A."/>
            <person name="Faro S."/>
            <person name="Ferguson D."/>
            <person name="Fisher S."/>
            <person name="Foley C.D."/>
            <person name="Franke A."/>
            <person name="Friedrich D."/>
            <person name="Gadbois L."/>
            <person name="Gearin G."/>
            <person name="Gearin C.R."/>
            <person name="Giannoukos G."/>
            <person name="Goode T."/>
            <person name="Graham J."/>
            <person name="Grandbois E."/>
            <person name="Grewal S."/>
            <person name="Gyaltsen K."/>
            <person name="Hafez N."/>
            <person name="Hagos B."/>
            <person name="Hall J."/>
            <person name="Henson C."/>
            <person name="Hollinger A."/>
            <person name="Honan T."/>
            <person name="Huard M.D."/>
            <person name="Hughes L."/>
            <person name="Hurhula B."/>
            <person name="Husby M.E."/>
            <person name="Kamat A."/>
            <person name="Kanga B."/>
            <person name="Kashin S."/>
            <person name="Khazanovich D."/>
            <person name="Kisner P."/>
            <person name="Lance K."/>
            <person name="Lara M."/>
            <person name="Lee W."/>
            <person name="Lennon N."/>
            <person name="Letendre F."/>
            <person name="LeVine R."/>
            <person name="Lipovsky A."/>
            <person name="Liu X."/>
            <person name="Liu J."/>
            <person name="Liu S."/>
            <person name="Lokyitsang T."/>
            <person name="Lokyitsang Y."/>
            <person name="Lubonja R."/>
            <person name="Lui A."/>
            <person name="MacDonald P."/>
            <person name="Magnisalis V."/>
            <person name="Maru K."/>
            <person name="Matthews C."/>
            <person name="McCusker W."/>
            <person name="McDonough S."/>
            <person name="Mehta T."/>
            <person name="Meldrim J."/>
            <person name="Meneus L."/>
            <person name="Mihai O."/>
            <person name="Mihalev A."/>
            <person name="Mihova T."/>
            <person name="Mittelman R."/>
            <person name="Mlenga V."/>
            <person name="Montmayeur A."/>
            <person name="Mulrain L."/>
            <person name="Navidi A."/>
            <person name="Naylor J."/>
            <person name="Negash T."/>
            <person name="Nguyen T."/>
            <person name="Nguyen N."/>
            <person name="Nicol R."/>
            <person name="Norbu C."/>
            <person name="Norbu N."/>
            <person name="Novod N."/>
            <person name="O'Neill B."/>
            <person name="Osman S."/>
            <person name="Markiewicz E."/>
            <person name="Oyono O.L."/>
            <person name="Patti C."/>
            <person name="Phunkhang P."/>
            <person name="Pierre F."/>
            <person name="Priest M."/>
            <person name="Raghuraman S."/>
            <person name="Rege F."/>
            <person name="Reyes R."/>
            <person name="Rise C."/>
            <person name="Rogov P."/>
            <person name="Ross K."/>
            <person name="Ryan E."/>
            <person name="Settipalli S."/>
            <person name="Shea T."/>
            <person name="Sherpa N."/>
            <person name="Shi L."/>
            <person name="Shih D."/>
            <person name="Sparrow T."/>
            <person name="Spaulding J."/>
            <person name="Stalker J."/>
            <person name="Stange-Thomann N."/>
            <person name="Stavropoulos S."/>
            <person name="Stone C."/>
            <person name="Strader C."/>
            <person name="Tesfaye S."/>
            <person name="Thomson T."/>
            <person name="Thoulutsang Y."/>
            <person name="Thoulutsang D."/>
            <person name="Topham K."/>
            <person name="Topping I."/>
            <person name="Tsamla T."/>
            <person name="Vassiliev H."/>
            <person name="Vo A."/>
            <person name="Wangchuk T."/>
            <person name="Wangdi T."/>
            <person name="Weiand M."/>
            <person name="Wilkinson J."/>
            <person name="Wilson A."/>
            <person name="Yadav S."/>
            <person name="Young G."/>
            <person name="Yu Q."/>
            <person name="Zembek L."/>
            <person name="Zhong D."/>
            <person name="Zimmer A."/>
            <person name="Zwirko Z."/>
            <person name="Jaffe D.B."/>
            <person name="Alvarez P."/>
            <person name="Brockman W."/>
            <person name="Butler J."/>
            <person name="Chin C."/>
            <person name="Gnerre S."/>
            <person name="Grabherr M."/>
            <person name="Kleber M."/>
            <person name="Mauceli E."/>
            <person name="MacCallum I."/>
        </authorList>
    </citation>
    <scope>NUCLEOTIDE SEQUENCE [LARGE SCALE GENOMIC DNA]</scope>
    <source>
        <strain evidence="4">Tucson 14024-0371.13</strain>
    </source>
</reference>